<dbReference type="PANTHER" id="PTHR43434:SF16">
    <property type="entry name" value="BLL8046 PROTEIN"/>
    <property type="match status" value="1"/>
</dbReference>
<dbReference type="EC" id="3.-.-.-" evidence="1"/>
<dbReference type="InterPro" id="IPR036412">
    <property type="entry name" value="HAD-like_sf"/>
</dbReference>
<dbReference type="Pfam" id="PF00702">
    <property type="entry name" value="Hydrolase"/>
    <property type="match status" value="1"/>
</dbReference>
<dbReference type="SFLD" id="SFLDG01135">
    <property type="entry name" value="C1.5.6:_HAD__Beta-PGM__Phospha"/>
    <property type="match status" value="1"/>
</dbReference>
<dbReference type="InterPro" id="IPR023214">
    <property type="entry name" value="HAD_sf"/>
</dbReference>
<dbReference type="Gene3D" id="1.10.150.240">
    <property type="entry name" value="Putative phosphatase, domain 2"/>
    <property type="match status" value="1"/>
</dbReference>
<dbReference type="GO" id="GO:0005829">
    <property type="term" value="C:cytosol"/>
    <property type="evidence" value="ECO:0007669"/>
    <property type="project" value="TreeGrafter"/>
</dbReference>
<dbReference type="SFLD" id="SFLDG01129">
    <property type="entry name" value="C1.5:_HAD__Beta-PGM__Phosphata"/>
    <property type="match status" value="1"/>
</dbReference>
<dbReference type="PANTHER" id="PTHR43434">
    <property type="entry name" value="PHOSPHOGLYCOLATE PHOSPHATASE"/>
    <property type="match status" value="1"/>
</dbReference>
<sequence length="240" mass="25384">MTEDGAPDGTAAVLFDVDGTLMDTVHLHTVAWWEALRQHDKAVAMTRIQRAIGMGADHLLDALLGEDRDHDGDSALKAAHDAVYGQYWSRLTPLDRAADLLRACADRGLRVVLASSASGPEADVMRQALDADDAIHAMTTADDVEASKPEPDLVHRALEKAGVPPERAVFVGDAVWDVKAALKAGVACVAVLTGGGFSTQELRDAGAREIYDAPCDLLDHFADSAVGKLAAAPATPSRRS</sequence>
<dbReference type="InterPro" id="IPR050155">
    <property type="entry name" value="HAD-like_hydrolase_sf"/>
</dbReference>
<dbReference type="NCBIfam" id="TIGR01509">
    <property type="entry name" value="HAD-SF-IA-v3"/>
    <property type="match status" value="1"/>
</dbReference>
<dbReference type="InterPro" id="IPR006439">
    <property type="entry name" value="HAD-SF_hydro_IA"/>
</dbReference>
<dbReference type="GO" id="GO:0008967">
    <property type="term" value="F:phosphoglycolate phosphatase activity"/>
    <property type="evidence" value="ECO:0007669"/>
    <property type="project" value="TreeGrafter"/>
</dbReference>
<dbReference type="RefSeq" id="WP_271316133.1">
    <property type="nucleotide sequence ID" value="NZ_JABXJJ020000006.1"/>
</dbReference>
<dbReference type="EMBL" id="JABXJJ020000006">
    <property type="protein sequence ID" value="MDI5968870.1"/>
    <property type="molecule type" value="Genomic_DNA"/>
</dbReference>
<organism evidence="1">
    <name type="scientific">Streptantibioticus silvisoli</name>
    <dbReference type="NCBI Taxonomy" id="2705255"/>
    <lineage>
        <taxon>Bacteria</taxon>
        <taxon>Bacillati</taxon>
        <taxon>Actinomycetota</taxon>
        <taxon>Actinomycetes</taxon>
        <taxon>Kitasatosporales</taxon>
        <taxon>Streptomycetaceae</taxon>
        <taxon>Streptantibioticus</taxon>
    </lineage>
</organism>
<protein>
    <submittedName>
        <fullName evidence="1">HAD family hydrolase</fullName>
        <ecNumber evidence="1">3.-.-.-</ecNumber>
    </submittedName>
</protein>
<keyword evidence="1" id="KW-0378">Hydrolase</keyword>
<dbReference type="SFLD" id="SFLDS00003">
    <property type="entry name" value="Haloacid_Dehalogenase"/>
    <property type="match status" value="1"/>
</dbReference>
<dbReference type="SUPFAM" id="SSF56784">
    <property type="entry name" value="HAD-like"/>
    <property type="match status" value="1"/>
</dbReference>
<gene>
    <name evidence="1" type="ORF">POF50_005845</name>
</gene>
<dbReference type="AlphaFoldDB" id="A0AA90H4X0"/>
<dbReference type="Gene3D" id="3.40.50.1000">
    <property type="entry name" value="HAD superfamily/HAD-like"/>
    <property type="match status" value="1"/>
</dbReference>
<dbReference type="NCBIfam" id="TIGR01549">
    <property type="entry name" value="HAD-SF-IA-v1"/>
    <property type="match status" value="1"/>
</dbReference>
<dbReference type="PRINTS" id="PR00413">
    <property type="entry name" value="HADHALOGNASE"/>
</dbReference>
<name>A0AA90H4X0_9ACTN</name>
<reference evidence="1" key="1">
    <citation type="submission" date="2023-05" db="EMBL/GenBank/DDBJ databases">
        <title>Streptantibioticus silvisoli sp. nov., acidotolerant actinomycetes 1 from pine litter.</title>
        <authorList>
            <person name="Swiecimska M."/>
            <person name="Golinska P."/>
            <person name="Sangal V."/>
            <person name="Wachnowicz B."/>
            <person name="Goodfellow M."/>
        </authorList>
    </citation>
    <scope>NUCLEOTIDE SEQUENCE</scope>
    <source>
        <strain evidence="1">SL13</strain>
    </source>
</reference>
<dbReference type="GO" id="GO:0006281">
    <property type="term" value="P:DNA repair"/>
    <property type="evidence" value="ECO:0007669"/>
    <property type="project" value="TreeGrafter"/>
</dbReference>
<proteinExistence type="predicted"/>
<accession>A0AA90H4X0</accession>
<evidence type="ECO:0000313" key="1">
    <source>
        <dbReference type="EMBL" id="MDI5968870.1"/>
    </source>
</evidence>
<dbReference type="InterPro" id="IPR023198">
    <property type="entry name" value="PGP-like_dom2"/>
</dbReference>
<comment type="caution">
    <text evidence="1">The sequence shown here is derived from an EMBL/GenBank/DDBJ whole genome shotgun (WGS) entry which is preliminary data.</text>
</comment>